<dbReference type="AlphaFoldDB" id="A0A9Q0GQ55"/>
<comment type="caution">
    <text evidence="1">The sequence shown here is derived from an EMBL/GenBank/DDBJ whole genome shotgun (WGS) entry which is preliminary data.</text>
</comment>
<dbReference type="Proteomes" id="UP001141806">
    <property type="component" value="Unassembled WGS sequence"/>
</dbReference>
<gene>
    <name evidence="1" type="ORF">NE237_028873</name>
</gene>
<keyword evidence="2" id="KW-1185">Reference proteome</keyword>
<reference evidence="1" key="1">
    <citation type="journal article" date="2023" name="Plant J.">
        <title>The genome of the king protea, Protea cynaroides.</title>
        <authorList>
            <person name="Chang J."/>
            <person name="Duong T.A."/>
            <person name="Schoeman C."/>
            <person name="Ma X."/>
            <person name="Roodt D."/>
            <person name="Barker N."/>
            <person name="Li Z."/>
            <person name="Van de Peer Y."/>
            <person name="Mizrachi E."/>
        </authorList>
    </citation>
    <scope>NUCLEOTIDE SEQUENCE</scope>
    <source>
        <tissue evidence="1">Young leaves</tissue>
    </source>
</reference>
<evidence type="ECO:0000313" key="2">
    <source>
        <dbReference type="Proteomes" id="UP001141806"/>
    </source>
</evidence>
<organism evidence="1 2">
    <name type="scientific">Protea cynaroides</name>
    <dbReference type="NCBI Taxonomy" id="273540"/>
    <lineage>
        <taxon>Eukaryota</taxon>
        <taxon>Viridiplantae</taxon>
        <taxon>Streptophyta</taxon>
        <taxon>Embryophyta</taxon>
        <taxon>Tracheophyta</taxon>
        <taxon>Spermatophyta</taxon>
        <taxon>Magnoliopsida</taxon>
        <taxon>Proteales</taxon>
        <taxon>Proteaceae</taxon>
        <taxon>Protea</taxon>
    </lineage>
</organism>
<dbReference type="EMBL" id="JAMYWD010000012">
    <property type="protein sequence ID" value="KAJ4952041.1"/>
    <property type="molecule type" value="Genomic_DNA"/>
</dbReference>
<evidence type="ECO:0000313" key="1">
    <source>
        <dbReference type="EMBL" id="KAJ4952041.1"/>
    </source>
</evidence>
<protein>
    <submittedName>
        <fullName evidence="1">Uncharacterized protein</fullName>
    </submittedName>
</protein>
<proteinExistence type="predicted"/>
<name>A0A9Q0GQ55_9MAGN</name>
<accession>A0A9Q0GQ55</accession>
<sequence>MLREAEGHLKSMKDWKRLAKAEAAFAKEALEKKRNVVDYFDIPLYVNEARELDGVTLEEEIGQAKGSLHLKEDLPLTKCLRCHGHHRTSTDDVLPILEPDTLLEALSTDPVAAQENLLPLTQ</sequence>